<dbReference type="InterPro" id="IPR051051">
    <property type="entry name" value="E3_ubiq-ligase_TRIM/RNF"/>
</dbReference>
<evidence type="ECO:0000256" key="4">
    <source>
        <dbReference type="ARBA" id="ARBA00022833"/>
    </source>
</evidence>
<dbReference type="Pfam" id="PF13445">
    <property type="entry name" value="zf-RING_UBOX"/>
    <property type="match status" value="1"/>
</dbReference>
<accession>A0AAD5B4Q8</accession>
<dbReference type="SUPFAM" id="SSF57850">
    <property type="entry name" value="RING/U-box"/>
    <property type="match status" value="1"/>
</dbReference>
<feature type="coiled-coil region" evidence="7">
    <location>
        <begin position="247"/>
        <end position="328"/>
    </location>
</feature>
<dbReference type="PROSITE" id="PS50089">
    <property type="entry name" value="ZF_RING_2"/>
    <property type="match status" value="1"/>
</dbReference>
<dbReference type="InterPro" id="IPR058030">
    <property type="entry name" value="TRIM8/14/16/25/29/45/65_CC"/>
</dbReference>
<dbReference type="Gene3D" id="3.30.160.60">
    <property type="entry name" value="Classic Zinc Finger"/>
    <property type="match status" value="1"/>
</dbReference>
<dbReference type="InterPro" id="IPR013083">
    <property type="entry name" value="Znf_RING/FYVE/PHD"/>
</dbReference>
<dbReference type="SMART" id="SM00336">
    <property type="entry name" value="BBOX"/>
    <property type="match status" value="1"/>
</dbReference>
<reference evidence="11" key="1">
    <citation type="submission" date="2018-07" db="EMBL/GenBank/DDBJ databases">
        <title>Comparative genomics of catfishes provides insights into carnivory and benthic adaptation.</title>
        <authorList>
            <person name="Zhang Y."/>
            <person name="Wang D."/>
            <person name="Peng Z."/>
            <person name="Zheng S."/>
            <person name="Shao F."/>
            <person name="Tao W."/>
        </authorList>
    </citation>
    <scope>NUCLEOTIDE SEQUENCE</scope>
    <source>
        <strain evidence="11">Chongqing</strain>
    </source>
</reference>
<sequence>MKLQIKGRRFNTVVEIQRESQKVPGTIIRHKLLNVMASSSSALCEDQLQCCICLDVFTDPVSTPCGHNFCMICLKEYWDSSSNCQCPVCKEKFSTRPDLCVNTFISALAAPFNKSVQVKSSRAAENPTRSQVPCEVCCEKQCGAVKSCLICMASYCKTHLEPHERVSSLKKHKLIEPVENLEDYICQKHERPLELFCRDDQTCVCQFCTEGDHKTHNTVPIEEESVEKKNKLVKTQAEVQQKIQERLKKIEEIKHSVEVNKKNLEKEEADVVEMFSALIRCFERSQAELLKVMEENQKAAERQAEEFIKDLEQELSELKRRNTDLEQLLHTEDHLHLLQIYPSLCSSPHTQDWTSITITSHLSVESLRRALAQLQETLSQEMKKIDDTVDVTLDPKTANPYLILSDNEKQVHDGDTIQNLPDNPERFDICVCVLGKKGFSSGRFYYEVQVKGKTEWDLGVARESINRKGEIKARRPEDGYWCVVLRNKTEYVALESTRVSISLKQAPQKVGVFVDYEGGLVSFYDVDAKSHIYSFTAQTFTEKLYPLFSPCFNDGGENSAPLIICPVHQN</sequence>
<dbReference type="InterPro" id="IPR003879">
    <property type="entry name" value="Butyrophylin_SPRY"/>
</dbReference>
<keyword evidence="7" id="KW-0175">Coiled coil</keyword>
<dbReference type="PANTHER" id="PTHR25465:SF32">
    <property type="entry name" value="BLOODTHIRSTY-RELATED GENE FAMILY, MEMBER 16 ISOFORM X1-RELATED"/>
    <property type="match status" value="1"/>
</dbReference>
<comment type="caution">
    <text evidence="11">The sequence shown here is derived from an EMBL/GenBank/DDBJ whole genome shotgun (WGS) entry which is preliminary data.</text>
</comment>
<dbReference type="SMART" id="SM00449">
    <property type="entry name" value="SPRY"/>
    <property type="match status" value="1"/>
</dbReference>
<dbReference type="InterPro" id="IPR013320">
    <property type="entry name" value="ConA-like_dom_sf"/>
</dbReference>
<evidence type="ECO:0000313" key="12">
    <source>
        <dbReference type="Proteomes" id="UP001205998"/>
    </source>
</evidence>
<dbReference type="Pfam" id="PF00643">
    <property type="entry name" value="zf-B_box"/>
    <property type="match status" value="1"/>
</dbReference>
<dbReference type="SUPFAM" id="SSF49899">
    <property type="entry name" value="Concanavalin A-like lectins/glucanases"/>
    <property type="match status" value="1"/>
</dbReference>
<dbReference type="Gene3D" id="2.60.120.920">
    <property type="match status" value="1"/>
</dbReference>
<keyword evidence="12" id="KW-1185">Reference proteome</keyword>
<evidence type="ECO:0000259" key="8">
    <source>
        <dbReference type="PROSITE" id="PS50089"/>
    </source>
</evidence>
<evidence type="ECO:0000256" key="1">
    <source>
        <dbReference type="ARBA" id="ARBA00022588"/>
    </source>
</evidence>
<evidence type="ECO:0000259" key="10">
    <source>
        <dbReference type="PROSITE" id="PS50188"/>
    </source>
</evidence>
<dbReference type="Gene3D" id="3.30.40.10">
    <property type="entry name" value="Zinc/RING finger domain, C3HC4 (zinc finger)"/>
    <property type="match status" value="1"/>
</dbReference>
<dbReference type="InterPro" id="IPR001841">
    <property type="entry name" value="Znf_RING"/>
</dbReference>
<dbReference type="InterPro" id="IPR003877">
    <property type="entry name" value="SPRY_dom"/>
</dbReference>
<evidence type="ECO:0000259" key="9">
    <source>
        <dbReference type="PROSITE" id="PS50119"/>
    </source>
</evidence>
<dbReference type="GO" id="GO:0005737">
    <property type="term" value="C:cytoplasm"/>
    <property type="evidence" value="ECO:0007669"/>
    <property type="project" value="UniProtKB-ARBA"/>
</dbReference>
<dbReference type="PRINTS" id="PR01407">
    <property type="entry name" value="BUTYPHLNCDUF"/>
</dbReference>
<dbReference type="SUPFAM" id="SSF57845">
    <property type="entry name" value="B-box zinc-binding domain"/>
    <property type="match status" value="1"/>
</dbReference>
<proteinExistence type="predicted"/>
<dbReference type="CDD" id="cd19769">
    <property type="entry name" value="Bbox2_TRIM16-like"/>
    <property type="match status" value="1"/>
</dbReference>
<feature type="domain" description="B30.2/SPRY" evidence="10">
    <location>
        <begin position="371"/>
        <end position="567"/>
    </location>
</feature>
<dbReference type="GO" id="GO:0008270">
    <property type="term" value="F:zinc ion binding"/>
    <property type="evidence" value="ECO:0007669"/>
    <property type="project" value="UniProtKB-KW"/>
</dbReference>
<dbReference type="Pfam" id="PF00622">
    <property type="entry name" value="SPRY"/>
    <property type="match status" value="1"/>
</dbReference>
<evidence type="ECO:0000313" key="11">
    <source>
        <dbReference type="EMBL" id="KAI5627337.1"/>
    </source>
</evidence>
<dbReference type="SMART" id="SM00184">
    <property type="entry name" value="RING"/>
    <property type="match status" value="1"/>
</dbReference>
<dbReference type="Proteomes" id="UP001205998">
    <property type="component" value="Unassembled WGS sequence"/>
</dbReference>
<dbReference type="Pfam" id="PF25600">
    <property type="entry name" value="TRIM_CC"/>
    <property type="match status" value="1"/>
</dbReference>
<dbReference type="Gene3D" id="4.10.830.40">
    <property type="match status" value="1"/>
</dbReference>
<dbReference type="Pfam" id="PF13765">
    <property type="entry name" value="PRY"/>
    <property type="match status" value="1"/>
</dbReference>
<keyword evidence="3 6" id="KW-0863">Zinc-finger</keyword>
<feature type="domain" description="RING-type" evidence="8">
    <location>
        <begin position="50"/>
        <end position="90"/>
    </location>
</feature>
<dbReference type="CDD" id="cd13733">
    <property type="entry name" value="SPRY_PRY_C-I_1"/>
    <property type="match status" value="1"/>
</dbReference>
<dbReference type="PANTHER" id="PTHR25465">
    <property type="entry name" value="B-BOX DOMAIN CONTAINING"/>
    <property type="match status" value="1"/>
</dbReference>
<dbReference type="PROSITE" id="PS50119">
    <property type="entry name" value="ZF_BBOX"/>
    <property type="match status" value="1"/>
</dbReference>
<keyword evidence="5" id="KW-0391">Immunity</keyword>
<evidence type="ECO:0000256" key="2">
    <source>
        <dbReference type="ARBA" id="ARBA00022723"/>
    </source>
</evidence>
<evidence type="ECO:0000256" key="6">
    <source>
        <dbReference type="PROSITE-ProRule" id="PRU00024"/>
    </source>
</evidence>
<dbReference type="GO" id="GO:0045087">
    <property type="term" value="P:innate immune response"/>
    <property type="evidence" value="ECO:0007669"/>
    <property type="project" value="UniProtKB-KW"/>
</dbReference>
<dbReference type="PROSITE" id="PS00518">
    <property type="entry name" value="ZF_RING_1"/>
    <property type="match status" value="1"/>
</dbReference>
<dbReference type="InterPro" id="IPR006574">
    <property type="entry name" value="PRY"/>
</dbReference>
<dbReference type="InterPro" id="IPR001870">
    <property type="entry name" value="B30.2/SPRY"/>
</dbReference>
<protein>
    <submittedName>
        <fullName evidence="11">Bloodthirsty-relatedprotein family, member 6</fullName>
    </submittedName>
</protein>
<dbReference type="PROSITE" id="PS50188">
    <property type="entry name" value="B302_SPRY"/>
    <property type="match status" value="1"/>
</dbReference>
<name>A0AAD5B4Q8_SILAS</name>
<dbReference type="InterPro" id="IPR000315">
    <property type="entry name" value="Znf_B-box"/>
</dbReference>
<dbReference type="InterPro" id="IPR043136">
    <property type="entry name" value="B30.2/SPRY_sf"/>
</dbReference>
<evidence type="ECO:0000256" key="3">
    <source>
        <dbReference type="ARBA" id="ARBA00022771"/>
    </source>
</evidence>
<keyword evidence="1" id="KW-0399">Innate immunity</keyword>
<evidence type="ECO:0000256" key="5">
    <source>
        <dbReference type="ARBA" id="ARBA00022859"/>
    </source>
</evidence>
<dbReference type="EMBL" id="MU550780">
    <property type="protein sequence ID" value="KAI5627337.1"/>
    <property type="molecule type" value="Genomic_DNA"/>
</dbReference>
<dbReference type="AlphaFoldDB" id="A0AAD5B4Q8"/>
<dbReference type="InterPro" id="IPR017907">
    <property type="entry name" value="Znf_RING_CS"/>
</dbReference>
<keyword evidence="4" id="KW-0862">Zinc</keyword>
<keyword evidence="2" id="KW-0479">Metal-binding</keyword>
<gene>
    <name evidence="11" type="ORF">C0J50_13120</name>
</gene>
<feature type="domain" description="B box-type" evidence="9">
    <location>
        <begin position="181"/>
        <end position="221"/>
    </location>
</feature>
<dbReference type="FunFam" id="2.60.120.920:FF:000004">
    <property type="entry name" value="Butyrophilin subfamily 1 member A1"/>
    <property type="match status" value="1"/>
</dbReference>
<evidence type="ECO:0000256" key="7">
    <source>
        <dbReference type="SAM" id="Coils"/>
    </source>
</evidence>
<organism evidence="11 12">
    <name type="scientific">Silurus asotus</name>
    <name type="common">Amur catfish</name>
    <name type="synonym">Parasilurus asotus</name>
    <dbReference type="NCBI Taxonomy" id="30991"/>
    <lineage>
        <taxon>Eukaryota</taxon>
        <taxon>Metazoa</taxon>
        <taxon>Chordata</taxon>
        <taxon>Craniata</taxon>
        <taxon>Vertebrata</taxon>
        <taxon>Euteleostomi</taxon>
        <taxon>Actinopterygii</taxon>
        <taxon>Neopterygii</taxon>
        <taxon>Teleostei</taxon>
        <taxon>Ostariophysi</taxon>
        <taxon>Siluriformes</taxon>
        <taxon>Siluridae</taxon>
        <taxon>Silurus</taxon>
    </lineage>
</organism>
<dbReference type="InterPro" id="IPR027370">
    <property type="entry name" value="Znf-RING_euk"/>
</dbReference>
<dbReference type="SMART" id="SM00589">
    <property type="entry name" value="PRY"/>
    <property type="match status" value="1"/>
</dbReference>